<gene>
    <name evidence="2" type="ORF">M378DRAFT_6141</name>
</gene>
<evidence type="ECO:0000256" key="1">
    <source>
        <dbReference type="SAM" id="MobiDB-lite"/>
    </source>
</evidence>
<dbReference type="InParanoid" id="A0A0C2TVM5"/>
<name>A0A0C2TVM5_AMAMK</name>
<feature type="compositionally biased region" description="Polar residues" evidence="1">
    <location>
        <begin position="295"/>
        <end position="310"/>
    </location>
</feature>
<dbReference type="OrthoDB" id="107110at2759"/>
<evidence type="ECO:0000313" key="3">
    <source>
        <dbReference type="Proteomes" id="UP000054549"/>
    </source>
</evidence>
<keyword evidence="3" id="KW-1185">Reference proteome</keyword>
<feature type="region of interest" description="Disordered" evidence="1">
    <location>
        <begin position="295"/>
        <end position="317"/>
    </location>
</feature>
<dbReference type="PANTHER" id="PTHR33266:SF1">
    <property type="entry name" value="F-BOX DOMAIN-CONTAINING PROTEIN"/>
    <property type="match status" value="1"/>
</dbReference>
<dbReference type="AlphaFoldDB" id="A0A0C2TVM5"/>
<evidence type="ECO:0000313" key="2">
    <source>
        <dbReference type="EMBL" id="KIL71389.1"/>
    </source>
</evidence>
<dbReference type="Proteomes" id="UP000054549">
    <property type="component" value="Unassembled WGS sequence"/>
</dbReference>
<accession>A0A0C2TVM5</accession>
<sequence>MNPPPKRQKLDTAMDATPSSQPLPPGDGSEFDKKVLGSCAEEGLVEAVALTSLQVVTLLIAILKNDKGLVKNTLNFDFPGMTQAMTLITEHPELRTRLQTAWESKKFEEIRQLPFLQAPSQDQGGAGHQDQTEKFTFIQEAWKQPYQSHAHEVLYESICEMWAAAKGPYKNILAVIQSSGYGKTRMLDEHAKIVFTFPFVIRNPKETTDDSAYPHPDQSVHEFLTKFGNTEDEIRAGYYKFLTILFSSALAIIKEADCQPEFLPAWWRSYLAEPNKRKDFYSEVVYHTKSTITPSSSAQSEIQEGDNSPKPQERRGGIKVKKAAEEFLQVIRTPKEAANAANAVKVVKAVKAGKAVEAVKAVIYFDEAHELAEYKVKEERNRLDILYSCLDIFTSLPLMFIFTSTKSSLHQLASTRDTSNSARRATGKSVDQAPITELPFDCHPSLSAGLEPNGYSFQAICELEFLANFGRPLFWSLLKGGEKQEDVLSLAKYKLAPLKSDKIYKGHDIGPDPTYSLTAIIDLLLMLDYNPDHKTVQELQKKLVSSHMRTCVSIPADREYIRSCYPSEPFLAEAAMTRLAEILYLDDNTYPDCVIDTVNSHFSHGLLSSGDLGELATRMLLIDAYMTACRDAVSGKQVIYSRGCKLTDFLTHLFRKPEIVLEAKPDNVFNGPTFKDAFKDAVVRFTHFGKFVDDTATWQDAAHAAFFRSMAIICHDTQKSVDIIVPVLSTTDGAVCQHVITSILIQVKRRIRPSNPRLLAIDQSNLEFFPPKVTICNCAEKPRNTKLPYISFLLDLGVRARPELTQVLEPPTRPSSRKKPPKHHRYAINTRGLTSYRSVTEGNLSKYEQLLRLSNILGDHPRQSSSHLNMVRRLKPFWAHGEAFDWIKNEALTVNVAPTEGDALEVGKYEGEDDT</sequence>
<protein>
    <submittedName>
        <fullName evidence="2">Uncharacterized protein</fullName>
    </submittedName>
</protein>
<dbReference type="EMBL" id="KN818222">
    <property type="protein sequence ID" value="KIL71389.1"/>
    <property type="molecule type" value="Genomic_DNA"/>
</dbReference>
<feature type="region of interest" description="Disordered" evidence="1">
    <location>
        <begin position="1"/>
        <end position="28"/>
    </location>
</feature>
<reference evidence="2 3" key="1">
    <citation type="submission" date="2014-04" db="EMBL/GenBank/DDBJ databases">
        <title>Evolutionary Origins and Diversification of the Mycorrhizal Mutualists.</title>
        <authorList>
            <consortium name="DOE Joint Genome Institute"/>
            <consortium name="Mycorrhizal Genomics Consortium"/>
            <person name="Kohler A."/>
            <person name="Kuo A."/>
            <person name="Nagy L.G."/>
            <person name="Floudas D."/>
            <person name="Copeland A."/>
            <person name="Barry K.W."/>
            <person name="Cichocki N."/>
            <person name="Veneault-Fourrey C."/>
            <person name="LaButti K."/>
            <person name="Lindquist E.A."/>
            <person name="Lipzen A."/>
            <person name="Lundell T."/>
            <person name="Morin E."/>
            <person name="Murat C."/>
            <person name="Riley R."/>
            <person name="Ohm R."/>
            <person name="Sun H."/>
            <person name="Tunlid A."/>
            <person name="Henrissat B."/>
            <person name="Grigoriev I.V."/>
            <person name="Hibbett D.S."/>
            <person name="Martin F."/>
        </authorList>
    </citation>
    <scope>NUCLEOTIDE SEQUENCE [LARGE SCALE GENOMIC DNA]</scope>
    <source>
        <strain evidence="2 3">Koide BX008</strain>
    </source>
</reference>
<organism evidence="2 3">
    <name type="scientific">Amanita muscaria (strain Koide BX008)</name>
    <dbReference type="NCBI Taxonomy" id="946122"/>
    <lineage>
        <taxon>Eukaryota</taxon>
        <taxon>Fungi</taxon>
        <taxon>Dikarya</taxon>
        <taxon>Basidiomycota</taxon>
        <taxon>Agaricomycotina</taxon>
        <taxon>Agaricomycetes</taxon>
        <taxon>Agaricomycetidae</taxon>
        <taxon>Agaricales</taxon>
        <taxon>Pluteineae</taxon>
        <taxon>Amanitaceae</taxon>
        <taxon>Amanita</taxon>
    </lineage>
</organism>
<dbReference type="PANTHER" id="PTHR33266">
    <property type="entry name" value="CHROMOSOME 15, WHOLE GENOME SHOTGUN SEQUENCE"/>
    <property type="match status" value="1"/>
</dbReference>
<proteinExistence type="predicted"/>
<dbReference type="HOGENOM" id="CLU_009568_0_0_1"/>